<dbReference type="AlphaFoldDB" id="A0AAV4Y2Q2"/>
<comment type="caution">
    <text evidence="2">The sequence shown here is derived from an EMBL/GenBank/DDBJ whole genome shotgun (WGS) entry which is preliminary data.</text>
</comment>
<gene>
    <name evidence="2" type="ORF">CEXT_87571</name>
</gene>
<sequence>MEKQNNRTFLLFSLHPPKRNPAPVNQTTNGVRDGHAPRCQSIVTRKSAMDKFSRRKIYSRRQTPSMESPSSRAVPFSPLLRRMRFGVERAPVAWRPPIRCGSDMNPLTQETVGGIGEVVGVA</sequence>
<name>A0AAV4Y2Q2_CAEEX</name>
<accession>A0AAV4Y2Q2</accession>
<keyword evidence="3" id="KW-1185">Reference proteome</keyword>
<organism evidence="2 3">
    <name type="scientific">Caerostris extrusa</name>
    <name type="common">Bark spider</name>
    <name type="synonym">Caerostris bankana</name>
    <dbReference type="NCBI Taxonomy" id="172846"/>
    <lineage>
        <taxon>Eukaryota</taxon>
        <taxon>Metazoa</taxon>
        <taxon>Ecdysozoa</taxon>
        <taxon>Arthropoda</taxon>
        <taxon>Chelicerata</taxon>
        <taxon>Arachnida</taxon>
        <taxon>Araneae</taxon>
        <taxon>Araneomorphae</taxon>
        <taxon>Entelegynae</taxon>
        <taxon>Araneoidea</taxon>
        <taxon>Araneidae</taxon>
        <taxon>Caerostris</taxon>
    </lineage>
</organism>
<evidence type="ECO:0000313" key="3">
    <source>
        <dbReference type="Proteomes" id="UP001054945"/>
    </source>
</evidence>
<feature type="region of interest" description="Disordered" evidence="1">
    <location>
        <begin position="12"/>
        <end position="36"/>
    </location>
</feature>
<evidence type="ECO:0000256" key="1">
    <source>
        <dbReference type="SAM" id="MobiDB-lite"/>
    </source>
</evidence>
<proteinExistence type="predicted"/>
<dbReference type="Proteomes" id="UP001054945">
    <property type="component" value="Unassembled WGS sequence"/>
</dbReference>
<evidence type="ECO:0000313" key="2">
    <source>
        <dbReference type="EMBL" id="GIZ01159.1"/>
    </source>
</evidence>
<reference evidence="2 3" key="1">
    <citation type="submission" date="2021-06" db="EMBL/GenBank/DDBJ databases">
        <title>Caerostris extrusa draft genome.</title>
        <authorList>
            <person name="Kono N."/>
            <person name="Arakawa K."/>
        </authorList>
    </citation>
    <scope>NUCLEOTIDE SEQUENCE [LARGE SCALE GENOMIC DNA]</scope>
</reference>
<dbReference type="EMBL" id="BPLR01018635">
    <property type="protein sequence ID" value="GIZ01159.1"/>
    <property type="molecule type" value="Genomic_DNA"/>
</dbReference>
<protein>
    <submittedName>
        <fullName evidence="2">Uncharacterized protein</fullName>
    </submittedName>
</protein>